<protein>
    <recommendedName>
        <fullName evidence="1">DUF6883 domain-containing protein</fullName>
    </recommendedName>
</protein>
<keyword evidence="3" id="KW-1185">Reference proteome</keyword>
<organism evidence="2 3">
    <name type="scientific">Brasilonema bromeliae SPC951</name>
    <dbReference type="NCBI Taxonomy" id="385972"/>
    <lineage>
        <taxon>Bacteria</taxon>
        <taxon>Bacillati</taxon>
        <taxon>Cyanobacteriota</taxon>
        <taxon>Cyanophyceae</taxon>
        <taxon>Nostocales</taxon>
        <taxon>Scytonemataceae</taxon>
        <taxon>Brasilonema</taxon>
        <taxon>Bromeliae group (in: Brasilonema)</taxon>
    </lineage>
</organism>
<proteinExistence type="predicted"/>
<dbReference type="EMBL" id="QMEB01000036">
    <property type="protein sequence ID" value="NMG19227.1"/>
    <property type="molecule type" value="Genomic_DNA"/>
</dbReference>
<accession>A0ABX1P4H1</accession>
<sequence length="114" mass="13268">MKLPHPEQAVIDRQKLSGYCLNPEHPEGRHKARLFKSVLGIALDDEEELEIALRQAIKNYDVIPTKRNQYGQKYVVDFMMVRGEQRAVVRSAWIVRDTENFPRLISCYILLDKG</sequence>
<dbReference type="InterPro" id="IPR049250">
    <property type="entry name" value="DUF6883"/>
</dbReference>
<gene>
    <name evidence="2" type="ORF">DP116_07090</name>
</gene>
<evidence type="ECO:0000313" key="3">
    <source>
        <dbReference type="Proteomes" id="UP000718564"/>
    </source>
</evidence>
<evidence type="ECO:0000259" key="1">
    <source>
        <dbReference type="Pfam" id="PF21814"/>
    </source>
</evidence>
<reference evidence="2 3" key="1">
    <citation type="submission" date="2018-06" db="EMBL/GenBank/DDBJ databases">
        <title>Comparative genomics of Brasilonema spp. strains.</title>
        <authorList>
            <person name="Alvarenga D.O."/>
            <person name="Fiore M.F."/>
            <person name="Varani A.M."/>
        </authorList>
    </citation>
    <scope>NUCLEOTIDE SEQUENCE [LARGE SCALE GENOMIC DNA]</scope>
    <source>
        <strain evidence="2 3">SPC951</strain>
    </source>
</reference>
<dbReference type="Pfam" id="PF21814">
    <property type="entry name" value="DUF6883"/>
    <property type="match status" value="1"/>
</dbReference>
<feature type="domain" description="DUF6883" evidence="1">
    <location>
        <begin position="2"/>
        <end position="109"/>
    </location>
</feature>
<evidence type="ECO:0000313" key="2">
    <source>
        <dbReference type="EMBL" id="NMG19227.1"/>
    </source>
</evidence>
<dbReference type="RefSeq" id="WP_169154502.1">
    <property type="nucleotide sequence ID" value="NZ_CAWPJE010000409.1"/>
</dbReference>
<dbReference type="Proteomes" id="UP000718564">
    <property type="component" value="Unassembled WGS sequence"/>
</dbReference>
<name>A0ABX1P4H1_9CYAN</name>
<comment type="caution">
    <text evidence="2">The sequence shown here is derived from an EMBL/GenBank/DDBJ whole genome shotgun (WGS) entry which is preliminary data.</text>
</comment>